<gene>
    <name evidence="4" type="ORF">OCV57_04355</name>
</gene>
<dbReference type="InterPro" id="IPR026870">
    <property type="entry name" value="Zinc_ribbon_dom"/>
</dbReference>
<keyword evidence="5" id="KW-1185">Reference proteome</keyword>
<dbReference type="AlphaFoldDB" id="A0AAE3IH26"/>
<dbReference type="Proteomes" id="UP001208131">
    <property type="component" value="Unassembled WGS sequence"/>
</dbReference>
<feature type="compositionally biased region" description="Low complexity" evidence="1">
    <location>
        <begin position="630"/>
        <end position="679"/>
    </location>
</feature>
<keyword evidence="2" id="KW-1133">Transmembrane helix</keyword>
<keyword evidence="2" id="KW-0812">Transmembrane</keyword>
<reference evidence="4 5" key="1">
    <citation type="journal article" date="2021" name="ISME Commun">
        <title>Automated analysis of genomic sequences facilitates high-throughput and comprehensive description of bacteria.</title>
        <authorList>
            <person name="Hitch T.C.A."/>
        </authorList>
    </citation>
    <scope>NUCLEOTIDE SEQUENCE [LARGE SCALE GENOMIC DNA]</scope>
    <source>
        <strain evidence="4 5">Sanger_31</strain>
    </source>
</reference>
<proteinExistence type="predicted"/>
<evidence type="ECO:0000256" key="1">
    <source>
        <dbReference type="SAM" id="MobiDB-lite"/>
    </source>
</evidence>
<dbReference type="RefSeq" id="WP_267300570.1">
    <property type="nucleotide sequence ID" value="NZ_JAOQJZ010000003.1"/>
</dbReference>
<sequence length="679" mass="74656">MNTIKFCAKCGAPIGPEEKFCGSCGASVAEMEAEAGISTQQAAPAQAPVQQAQPVQQQAPQYDQQYAQPANNYAQAAAPAAAKPNPFAKLGEWVKGHKKITLIAAAALIVVIVAIIILCNILKYQVIDAKDLFKFEFKGIDGCGYVEAELNCYDKSYYSMADATSALGDLADETDLDLGDLDDLSDYASSSDKSSKVSKYFALDKKTLTKAFNKADDFTEAKKMRNALLKTNSDGEYKLKITFDKKANKNLKNGDKVKCTVKYNEDSLKDKNIKLKNTEFEVTVKDLKNGEEIDFFKGVEVKFSGFDGNGSADVSYDSAYPFIYYDYDYKSDLKNGDKYTVTANIDVYGAEESGDMTWFEYDDKYYTYKTADVKDGKVTKDFTVEGLEKTQEIDPFEGLEFECSGGVPFVKPYSVKDESIPAALKDNVSYSVSCDDYIGIGGTFKVTCSPYSSLARNGITLSGKTETNDWGDTVYVKEITVDETFPAYVTADNGKAAMDSYQSYLDDKIEDMRKDIKGHYAPYPADFDGKVTSIESFDYVDTYVAFTNKKNYDSWENTNALYNLYKITVKTDKEKKAVSFYASIYCSNIVATGETFTEEPYFSTSYYNKEADFKKKVIEAEGYTTTKAGAASKPATDDSSSAAASEATTTTTTTAKTDSSVAETTTSAKDKATTTTLVP</sequence>
<evidence type="ECO:0000313" key="4">
    <source>
        <dbReference type="EMBL" id="MCU6705157.1"/>
    </source>
</evidence>
<accession>A0AAE3IH26</accession>
<feature type="domain" description="Zinc-ribbon" evidence="3">
    <location>
        <begin position="6"/>
        <end position="28"/>
    </location>
</feature>
<name>A0AAE3IH26_9FIRM</name>
<evidence type="ECO:0000313" key="5">
    <source>
        <dbReference type="Proteomes" id="UP001208131"/>
    </source>
</evidence>
<evidence type="ECO:0000256" key="2">
    <source>
        <dbReference type="SAM" id="Phobius"/>
    </source>
</evidence>
<protein>
    <submittedName>
        <fullName evidence="4">Zinc ribbon domain-containing protein</fullName>
    </submittedName>
</protein>
<feature type="region of interest" description="Disordered" evidence="1">
    <location>
        <begin position="628"/>
        <end position="679"/>
    </location>
</feature>
<organism evidence="4 5">
    <name type="scientific">Hominimerdicola aceti</name>
    <dbReference type="NCBI Taxonomy" id="2981726"/>
    <lineage>
        <taxon>Bacteria</taxon>
        <taxon>Bacillati</taxon>
        <taxon>Bacillota</taxon>
        <taxon>Clostridia</taxon>
        <taxon>Eubacteriales</taxon>
        <taxon>Oscillospiraceae</taxon>
        <taxon>Hominimerdicola</taxon>
    </lineage>
</organism>
<keyword evidence="2" id="KW-0472">Membrane</keyword>
<dbReference type="Pfam" id="PF13240">
    <property type="entry name" value="Zn_Ribbon_1"/>
    <property type="match status" value="1"/>
</dbReference>
<dbReference type="EMBL" id="JAOQJZ010000003">
    <property type="protein sequence ID" value="MCU6705157.1"/>
    <property type="molecule type" value="Genomic_DNA"/>
</dbReference>
<feature type="transmembrane region" description="Helical" evidence="2">
    <location>
        <begin position="100"/>
        <end position="118"/>
    </location>
</feature>
<comment type="caution">
    <text evidence="4">The sequence shown here is derived from an EMBL/GenBank/DDBJ whole genome shotgun (WGS) entry which is preliminary data.</text>
</comment>
<evidence type="ECO:0000259" key="3">
    <source>
        <dbReference type="Pfam" id="PF13240"/>
    </source>
</evidence>